<dbReference type="GO" id="GO:0000122">
    <property type="term" value="P:negative regulation of transcription by RNA polymerase II"/>
    <property type="evidence" value="ECO:0007669"/>
    <property type="project" value="TreeGrafter"/>
</dbReference>
<comment type="caution">
    <text evidence="4">The sequence shown here is derived from an EMBL/GenBank/DDBJ whole genome shotgun (WGS) entry which is preliminary data.</text>
</comment>
<evidence type="ECO:0000259" key="3">
    <source>
        <dbReference type="SMART" id="SM00761"/>
    </source>
</evidence>
<accession>A0A9D4YQC6</accession>
<dbReference type="InterPro" id="IPR013194">
    <property type="entry name" value="HDAC_interact_dom"/>
</dbReference>
<dbReference type="PANTHER" id="PTHR12346">
    <property type="entry name" value="SIN3B-RELATED"/>
    <property type="match status" value="1"/>
</dbReference>
<dbReference type="GO" id="GO:0070822">
    <property type="term" value="C:Sin3-type complex"/>
    <property type="evidence" value="ECO:0007669"/>
    <property type="project" value="TreeGrafter"/>
</dbReference>
<feature type="domain" description="Histone deacetylase interacting" evidence="3">
    <location>
        <begin position="7"/>
        <end position="107"/>
    </location>
</feature>
<dbReference type="Pfam" id="PF16879">
    <property type="entry name" value="Sin3a_C"/>
    <property type="match status" value="1"/>
</dbReference>
<dbReference type="PANTHER" id="PTHR12346:SF0">
    <property type="entry name" value="SIN3A, ISOFORM G"/>
    <property type="match status" value="1"/>
</dbReference>
<feature type="compositionally biased region" description="Low complexity" evidence="2">
    <location>
        <begin position="332"/>
        <end position="341"/>
    </location>
</feature>
<dbReference type="GO" id="GO:0003714">
    <property type="term" value="F:transcription corepressor activity"/>
    <property type="evidence" value="ECO:0007669"/>
    <property type="project" value="InterPro"/>
</dbReference>
<dbReference type="InterPro" id="IPR039774">
    <property type="entry name" value="Sin3-like"/>
</dbReference>
<reference evidence="4" key="2">
    <citation type="submission" date="2021-09" db="EMBL/GenBank/DDBJ databases">
        <authorList>
            <person name="Jia N."/>
            <person name="Wang J."/>
            <person name="Shi W."/>
            <person name="Du L."/>
            <person name="Sun Y."/>
            <person name="Zhan W."/>
            <person name="Jiang J."/>
            <person name="Wang Q."/>
            <person name="Zhang B."/>
            <person name="Ji P."/>
            <person name="Sakyi L.B."/>
            <person name="Cui X."/>
            <person name="Yuan T."/>
            <person name="Jiang B."/>
            <person name="Yang W."/>
            <person name="Lam T.T.-Y."/>
            <person name="Chang Q."/>
            <person name="Ding S."/>
            <person name="Wang X."/>
            <person name="Zhu J."/>
            <person name="Ruan X."/>
            <person name="Zhao L."/>
            <person name="Wei J."/>
            <person name="Que T."/>
            <person name="Du C."/>
            <person name="Cheng J."/>
            <person name="Dai P."/>
            <person name="Han X."/>
            <person name="Huang E."/>
            <person name="Gao Y."/>
            <person name="Liu J."/>
            <person name="Shao H."/>
            <person name="Ye R."/>
            <person name="Li L."/>
            <person name="Wei W."/>
            <person name="Wang X."/>
            <person name="Wang C."/>
            <person name="Huo Q."/>
            <person name="Li W."/>
            <person name="Guo W."/>
            <person name="Chen H."/>
            <person name="Chen S."/>
            <person name="Zhou L."/>
            <person name="Zhou L."/>
            <person name="Ni X."/>
            <person name="Tian J."/>
            <person name="Zhou Y."/>
            <person name="Sheng Y."/>
            <person name="Liu T."/>
            <person name="Pan Y."/>
            <person name="Xia L."/>
            <person name="Li J."/>
            <person name="Zhao F."/>
            <person name="Cao W."/>
        </authorList>
    </citation>
    <scope>NUCLEOTIDE SEQUENCE</scope>
    <source>
        <strain evidence="4">Rsan-2018</strain>
        <tissue evidence="4">Larvae</tissue>
    </source>
</reference>
<evidence type="ECO:0000313" key="5">
    <source>
        <dbReference type="Proteomes" id="UP000821837"/>
    </source>
</evidence>
<proteinExistence type="predicted"/>
<dbReference type="Proteomes" id="UP000821837">
    <property type="component" value="Chromosome 1"/>
</dbReference>
<gene>
    <name evidence="4" type="ORF">HPB52_016270</name>
</gene>
<evidence type="ECO:0000313" key="4">
    <source>
        <dbReference type="EMBL" id="KAH7984027.1"/>
    </source>
</evidence>
<dbReference type="Pfam" id="PF08295">
    <property type="entry name" value="Sin3_corepress"/>
    <property type="match status" value="1"/>
</dbReference>
<dbReference type="EMBL" id="JABSTV010001245">
    <property type="protein sequence ID" value="KAH7984027.1"/>
    <property type="molecule type" value="Genomic_DNA"/>
</dbReference>
<keyword evidence="1" id="KW-0678">Repressor</keyword>
<dbReference type="InterPro" id="IPR031693">
    <property type="entry name" value="Sin3_C"/>
</dbReference>
<reference evidence="4" key="1">
    <citation type="journal article" date="2020" name="Cell">
        <title>Large-Scale Comparative Analyses of Tick Genomes Elucidate Their Genetic Diversity and Vector Capacities.</title>
        <authorList>
            <consortium name="Tick Genome and Microbiome Consortium (TIGMIC)"/>
            <person name="Jia N."/>
            <person name="Wang J."/>
            <person name="Shi W."/>
            <person name="Du L."/>
            <person name="Sun Y."/>
            <person name="Zhan W."/>
            <person name="Jiang J.F."/>
            <person name="Wang Q."/>
            <person name="Zhang B."/>
            <person name="Ji P."/>
            <person name="Bell-Sakyi L."/>
            <person name="Cui X.M."/>
            <person name="Yuan T.T."/>
            <person name="Jiang B.G."/>
            <person name="Yang W.F."/>
            <person name="Lam T.T."/>
            <person name="Chang Q.C."/>
            <person name="Ding S.J."/>
            <person name="Wang X.J."/>
            <person name="Zhu J.G."/>
            <person name="Ruan X.D."/>
            <person name="Zhao L."/>
            <person name="Wei J.T."/>
            <person name="Ye R.Z."/>
            <person name="Que T.C."/>
            <person name="Du C.H."/>
            <person name="Zhou Y.H."/>
            <person name="Cheng J.X."/>
            <person name="Dai P.F."/>
            <person name="Guo W.B."/>
            <person name="Han X.H."/>
            <person name="Huang E.J."/>
            <person name="Li L.F."/>
            <person name="Wei W."/>
            <person name="Gao Y.C."/>
            <person name="Liu J.Z."/>
            <person name="Shao H.Z."/>
            <person name="Wang X."/>
            <person name="Wang C.C."/>
            <person name="Yang T.C."/>
            <person name="Huo Q.B."/>
            <person name="Li W."/>
            <person name="Chen H.Y."/>
            <person name="Chen S.E."/>
            <person name="Zhou L.G."/>
            <person name="Ni X.B."/>
            <person name="Tian J.H."/>
            <person name="Sheng Y."/>
            <person name="Liu T."/>
            <person name="Pan Y.S."/>
            <person name="Xia L.Y."/>
            <person name="Li J."/>
            <person name="Zhao F."/>
            <person name="Cao W.C."/>
        </authorList>
    </citation>
    <scope>NUCLEOTIDE SEQUENCE</scope>
    <source>
        <strain evidence="4">Rsan-2018</strain>
    </source>
</reference>
<protein>
    <recommendedName>
        <fullName evidence="3">Histone deacetylase interacting domain-containing protein</fullName>
    </recommendedName>
</protein>
<feature type="region of interest" description="Disordered" evidence="2">
    <location>
        <begin position="290"/>
        <end position="343"/>
    </location>
</feature>
<organism evidence="4 5">
    <name type="scientific">Rhipicephalus sanguineus</name>
    <name type="common">Brown dog tick</name>
    <name type="synonym">Ixodes sanguineus</name>
    <dbReference type="NCBI Taxonomy" id="34632"/>
    <lineage>
        <taxon>Eukaryota</taxon>
        <taxon>Metazoa</taxon>
        <taxon>Ecdysozoa</taxon>
        <taxon>Arthropoda</taxon>
        <taxon>Chelicerata</taxon>
        <taxon>Arachnida</taxon>
        <taxon>Acari</taxon>
        <taxon>Parasitiformes</taxon>
        <taxon>Ixodida</taxon>
        <taxon>Ixodoidea</taxon>
        <taxon>Ixodidae</taxon>
        <taxon>Rhipicephalinae</taxon>
        <taxon>Rhipicephalus</taxon>
        <taxon>Rhipicephalus</taxon>
    </lineage>
</organism>
<dbReference type="SMART" id="SM00761">
    <property type="entry name" value="HDAC_interact"/>
    <property type="match status" value="1"/>
</dbReference>
<evidence type="ECO:0000256" key="2">
    <source>
        <dbReference type="SAM" id="MobiDB-lite"/>
    </source>
</evidence>
<dbReference type="VEuPathDB" id="VectorBase:RSAN_028167"/>
<keyword evidence="5" id="KW-1185">Reference proteome</keyword>
<sequence length="553" mass="63092">MEIDSSSCKRLGVSYRALPTNVELPKCSGRTPLCKEVLNDTWVLSPLWHKDSTVVNSRKTRYEKSIYCCEAERSEWDVLVEANKSTILILEAVQTKLQGMGAKERQRFQLGDNLGGSSNVLQQQAIRRIYGDEAADIIERLKRDPVVAVPLVLRRLKAKEEEWRERQKGLNKIWGEQMKKYYLKSLDHQGATFKLNDVKFLSYKSLMNEIKDIYGKRREQIKGGTDEVSAGPHMSLAYLDPFILEDAANLILHHAKQQTGLNKERQKIRQLLHRFIPDLFCLPRGELSDDEVDKDDMQTKDGESQPLNSTPNRWSDDAFPKDGDKGALPTASGDCTGSTDGSSKRSALQMQNLYTDDSYAVFFVNDNWYLFFRLHHLLCERLTKIYRLSKDLAAEEAKERKGRKESAAVALRLKPTSEVEVEDYYRVFLGMVKSLLDGNINGKQYEHALREMFGIYAYTVFTLDKVVQSVVRQLQHIVFHEACQRCTELFAEELRAGGAGGACATAAHRTHLESGYQKKAEQALAEDTCFKIVIYQKESKLTIELIHTKSDRE</sequence>
<name>A0A9D4YQC6_RHISA</name>
<feature type="compositionally biased region" description="Basic and acidic residues" evidence="2">
    <location>
        <begin position="314"/>
        <end position="325"/>
    </location>
</feature>
<evidence type="ECO:0000256" key="1">
    <source>
        <dbReference type="ARBA" id="ARBA00022491"/>
    </source>
</evidence>
<dbReference type="AlphaFoldDB" id="A0A9D4YQC6"/>